<keyword evidence="1" id="KW-0732">Signal</keyword>
<evidence type="ECO:0000313" key="8">
    <source>
        <dbReference type="EMBL" id="GFT45618.1"/>
    </source>
</evidence>
<dbReference type="InterPro" id="IPR036179">
    <property type="entry name" value="Ig-like_dom_sf"/>
</dbReference>
<sequence>MVFLTEKTGERYSRSSFSRSVVSRLEDIRRPRGSSQTSNCSENDSSVSVRCHPKPSREQSNRSTCCSFGLHNSSHFRNPCAVADQGMSSAQQHTPQRPSPSDCLLRIPAGRRKRPLVVYDLLTCVNSTLRLVCEMNVSCSDQGVSWKKEGRTFAGRELQLQNVQRKDSGTYLCEVMDYYGRPRLGAQVTVAVQFPPVILVPKPPLSSVLQNDALECASEASPTARITWYRDDVLLDDQSGHVISSEISLCTTRSRLLLLDANVTSSHNYTCVASNQHGKSAVTLLLLSASLETPNEEATGEKRRFNVTGFIVGMLPPLFISFYIILKLGYRSRYAEERGEDDGFREEPFFISY</sequence>
<keyword evidence="9" id="KW-1185">Reference proteome</keyword>
<gene>
    <name evidence="8" type="primary">AVEN_31438_1</name>
    <name evidence="8" type="ORF">NPIL_362471</name>
</gene>
<comment type="caution">
    <text evidence="8">The sequence shown here is derived from an EMBL/GenBank/DDBJ whole genome shotgun (WGS) entry which is preliminary data.</text>
</comment>
<keyword evidence="6" id="KW-1133">Transmembrane helix</keyword>
<dbReference type="Pfam" id="PF13927">
    <property type="entry name" value="Ig_3"/>
    <property type="match status" value="1"/>
</dbReference>
<dbReference type="PROSITE" id="PS50835">
    <property type="entry name" value="IG_LIKE"/>
    <property type="match status" value="2"/>
</dbReference>
<dbReference type="Gene3D" id="2.60.40.10">
    <property type="entry name" value="Immunoglobulins"/>
    <property type="match status" value="2"/>
</dbReference>
<dbReference type="PANTHER" id="PTHR12231">
    <property type="entry name" value="CTX-RELATED TYPE I TRANSMEMBRANE PROTEIN"/>
    <property type="match status" value="1"/>
</dbReference>
<evidence type="ECO:0000313" key="9">
    <source>
        <dbReference type="Proteomes" id="UP000887013"/>
    </source>
</evidence>
<keyword evidence="3" id="KW-1015">Disulfide bond</keyword>
<dbReference type="Proteomes" id="UP000887013">
    <property type="component" value="Unassembled WGS sequence"/>
</dbReference>
<evidence type="ECO:0000256" key="5">
    <source>
        <dbReference type="SAM" id="MobiDB-lite"/>
    </source>
</evidence>
<reference evidence="8" key="1">
    <citation type="submission" date="2020-08" db="EMBL/GenBank/DDBJ databases">
        <title>Multicomponent nature underlies the extraordinary mechanical properties of spider dragline silk.</title>
        <authorList>
            <person name="Kono N."/>
            <person name="Nakamura H."/>
            <person name="Mori M."/>
            <person name="Yoshida Y."/>
            <person name="Ohtoshi R."/>
            <person name="Malay A.D."/>
            <person name="Moran D.A.P."/>
            <person name="Tomita M."/>
            <person name="Numata K."/>
            <person name="Arakawa K."/>
        </authorList>
    </citation>
    <scope>NUCLEOTIDE SEQUENCE</scope>
</reference>
<dbReference type="SUPFAM" id="SSF48726">
    <property type="entry name" value="Immunoglobulin"/>
    <property type="match status" value="2"/>
</dbReference>
<proteinExistence type="predicted"/>
<dbReference type="GO" id="GO:0043005">
    <property type="term" value="C:neuron projection"/>
    <property type="evidence" value="ECO:0007669"/>
    <property type="project" value="TreeGrafter"/>
</dbReference>
<evidence type="ECO:0000256" key="6">
    <source>
        <dbReference type="SAM" id="Phobius"/>
    </source>
</evidence>
<evidence type="ECO:0000256" key="1">
    <source>
        <dbReference type="ARBA" id="ARBA00022729"/>
    </source>
</evidence>
<keyword evidence="6" id="KW-0812">Transmembrane</keyword>
<dbReference type="InterPro" id="IPR051170">
    <property type="entry name" value="Neural/epithelial_adhesion"/>
</dbReference>
<evidence type="ECO:0000256" key="4">
    <source>
        <dbReference type="ARBA" id="ARBA00023319"/>
    </source>
</evidence>
<keyword evidence="4" id="KW-0393">Immunoglobulin domain</keyword>
<dbReference type="InterPro" id="IPR003599">
    <property type="entry name" value="Ig_sub"/>
</dbReference>
<dbReference type="SMART" id="SM00408">
    <property type="entry name" value="IGc2"/>
    <property type="match status" value="2"/>
</dbReference>
<keyword evidence="2" id="KW-0677">Repeat</keyword>
<keyword evidence="6" id="KW-0472">Membrane</keyword>
<evidence type="ECO:0000256" key="3">
    <source>
        <dbReference type="ARBA" id="ARBA00023157"/>
    </source>
</evidence>
<dbReference type="OrthoDB" id="9355041at2759"/>
<organism evidence="8 9">
    <name type="scientific">Nephila pilipes</name>
    <name type="common">Giant wood spider</name>
    <name type="synonym">Nephila maculata</name>
    <dbReference type="NCBI Taxonomy" id="299642"/>
    <lineage>
        <taxon>Eukaryota</taxon>
        <taxon>Metazoa</taxon>
        <taxon>Ecdysozoa</taxon>
        <taxon>Arthropoda</taxon>
        <taxon>Chelicerata</taxon>
        <taxon>Arachnida</taxon>
        <taxon>Araneae</taxon>
        <taxon>Araneomorphae</taxon>
        <taxon>Entelegynae</taxon>
        <taxon>Araneoidea</taxon>
        <taxon>Nephilidae</taxon>
        <taxon>Nephila</taxon>
    </lineage>
</organism>
<feature type="region of interest" description="Disordered" evidence="5">
    <location>
        <begin position="27"/>
        <end position="63"/>
    </location>
</feature>
<evidence type="ECO:0000259" key="7">
    <source>
        <dbReference type="PROSITE" id="PS50835"/>
    </source>
</evidence>
<dbReference type="AlphaFoldDB" id="A0A8X6P445"/>
<dbReference type="InterPro" id="IPR007110">
    <property type="entry name" value="Ig-like_dom"/>
</dbReference>
<dbReference type="PANTHER" id="PTHR12231:SF253">
    <property type="entry name" value="DPR-INTERACTING PROTEIN ETA, ISOFORM B-RELATED"/>
    <property type="match status" value="1"/>
</dbReference>
<feature type="domain" description="Ig-like" evidence="7">
    <location>
        <begin position="195"/>
        <end position="283"/>
    </location>
</feature>
<feature type="compositionally biased region" description="Polar residues" evidence="5">
    <location>
        <begin position="33"/>
        <end position="48"/>
    </location>
</feature>
<protein>
    <recommendedName>
        <fullName evidence="7">Ig-like domain-containing protein</fullName>
    </recommendedName>
</protein>
<dbReference type="SMART" id="SM00409">
    <property type="entry name" value="IG"/>
    <property type="match status" value="2"/>
</dbReference>
<feature type="transmembrane region" description="Helical" evidence="6">
    <location>
        <begin position="305"/>
        <end position="326"/>
    </location>
</feature>
<dbReference type="EMBL" id="BMAW01064530">
    <property type="protein sequence ID" value="GFT45618.1"/>
    <property type="molecule type" value="Genomic_DNA"/>
</dbReference>
<name>A0A8X6P445_NEPPI</name>
<accession>A0A8X6P445</accession>
<dbReference type="CDD" id="cd00096">
    <property type="entry name" value="Ig"/>
    <property type="match status" value="1"/>
</dbReference>
<dbReference type="InterPro" id="IPR003598">
    <property type="entry name" value="Ig_sub2"/>
</dbReference>
<dbReference type="InterPro" id="IPR013783">
    <property type="entry name" value="Ig-like_fold"/>
</dbReference>
<feature type="domain" description="Ig-like" evidence="7">
    <location>
        <begin position="115"/>
        <end position="191"/>
    </location>
</feature>
<evidence type="ECO:0000256" key="2">
    <source>
        <dbReference type="ARBA" id="ARBA00022737"/>
    </source>
</evidence>